<feature type="transmembrane region" description="Helical" evidence="1">
    <location>
        <begin position="204"/>
        <end position="225"/>
    </location>
</feature>
<protein>
    <recommendedName>
        <fullName evidence="4">Sap, sulfolipid-1-addressing protein</fullName>
    </recommendedName>
</protein>
<feature type="transmembrane region" description="Helical" evidence="1">
    <location>
        <begin position="162"/>
        <end position="183"/>
    </location>
</feature>
<evidence type="ECO:0008006" key="4">
    <source>
        <dbReference type="Google" id="ProtNLM"/>
    </source>
</evidence>
<keyword evidence="1" id="KW-1133">Transmembrane helix</keyword>
<feature type="transmembrane region" description="Helical" evidence="1">
    <location>
        <begin position="121"/>
        <end position="142"/>
    </location>
</feature>
<dbReference type="EMBL" id="LT629765">
    <property type="protein sequence ID" value="SDS47640.1"/>
    <property type="molecule type" value="Genomic_DNA"/>
</dbReference>
<dbReference type="OrthoDB" id="4375110at2"/>
<keyword evidence="1" id="KW-0472">Membrane</keyword>
<keyword evidence="3" id="KW-1185">Reference proteome</keyword>
<name>A0A1H1SHW7_9CORY</name>
<feature type="transmembrane region" description="Helical" evidence="1">
    <location>
        <begin position="83"/>
        <end position="100"/>
    </location>
</feature>
<dbReference type="AlphaFoldDB" id="A0A1H1SHW7"/>
<gene>
    <name evidence="2" type="ORF">SAMN04488539_1750</name>
</gene>
<keyword evidence="1" id="KW-0812">Transmembrane</keyword>
<feature type="transmembrane region" description="Helical" evidence="1">
    <location>
        <begin position="12"/>
        <end position="33"/>
    </location>
</feature>
<evidence type="ECO:0000313" key="2">
    <source>
        <dbReference type="EMBL" id="SDS47640.1"/>
    </source>
</evidence>
<dbReference type="eggNOG" id="ENOG5031VSH">
    <property type="taxonomic scope" value="Bacteria"/>
</dbReference>
<evidence type="ECO:0000313" key="3">
    <source>
        <dbReference type="Proteomes" id="UP000182237"/>
    </source>
</evidence>
<dbReference type="RefSeq" id="WP_019194002.1">
    <property type="nucleotide sequence ID" value="NZ_LT629765.1"/>
</dbReference>
<organism evidence="2 3">
    <name type="scientific">Corynebacterium timonense</name>
    <dbReference type="NCBI Taxonomy" id="441500"/>
    <lineage>
        <taxon>Bacteria</taxon>
        <taxon>Bacillati</taxon>
        <taxon>Actinomycetota</taxon>
        <taxon>Actinomycetes</taxon>
        <taxon>Mycobacteriales</taxon>
        <taxon>Corynebacteriaceae</taxon>
        <taxon>Corynebacterium</taxon>
    </lineage>
</organism>
<reference evidence="2 3" key="1">
    <citation type="submission" date="2016-10" db="EMBL/GenBank/DDBJ databases">
        <authorList>
            <person name="de Groot N.N."/>
        </authorList>
    </citation>
    <scope>NUCLEOTIDE SEQUENCE [LARGE SCALE GENOMIC DNA]</scope>
    <source>
        <strain evidence="2 3">DSM 45434</strain>
    </source>
</reference>
<proteinExistence type="predicted"/>
<dbReference type="STRING" id="1203190.GCA_000312345_01167"/>
<feature type="transmembrane region" description="Helical" evidence="1">
    <location>
        <begin position="45"/>
        <end position="68"/>
    </location>
</feature>
<evidence type="ECO:0000256" key="1">
    <source>
        <dbReference type="SAM" id="Phobius"/>
    </source>
</evidence>
<dbReference type="Proteomes" id="UP000182237">
    <property type="component" value="Chromosome I"/>
</dbReference>
<accession>A0A1H1SHW7</accession>
<sequence length="226" mass="23183">MLTALTFAFVDSINLLLIGVIVAVGIAVPRATGATGATRSRYAPIAALLIAGDWLGVAGLALIMLLIFDGLGPVVQRFVEGPIFGVVLIVVGLATAFLALRGAGNSDLVDKIMRPLRAPNLLTVLTGVVLGVVQSATSVPFYSGLAVLSAAGIEPAVRYASLVLYATVALSLPTLSALLVGWVRARPGSTLGRGFAWARENPRTVASTATWSVAGLLVVLGVLQLA</sequence>